<dbReference type="PANTHER" id="PTHR30461">
    <property type="entry name" value="DNA-INVERTASE FROM LAMBDOID PROPHAGE"/>
    <property type="match status" value="1"/>
</dbReference>
<protein>
    <recommendedName>
        <fullName evidence="1">Recombinase domain-containing protein</fullName>
    </recommendedName>
</protein>
<dbReference type="PROSITE" id="PS51737">
    <property type="entry name" value="RECOMBINASE_DNA_BIND"/>
    <property type="match status" value="1"/>
</dbReference>
<organism evidence="2 3">
    <name type="scientific">Brevundimonas mediterranea</name>
    <dbReference type="NCBI Taxonomy" id="74329"/>
    <lineage>
        <taxon>Bacteria</taxon>
        <taxon>Pseudomonadati</taxon>
        <taxon>Pseudomonadota</taxon>
        <taxon>Alphaproteobacteria</taxon>
        <taxon>Caulobacterales</taxon>
        <taxon>Caulobacteraceae</taxon>
        <taxon>Brevundimonas</taxon>
    </lineage>
</organism>
<gene>
    <name evidence="2" type="ORF">BREV_BREV_02585</name>
</gene>
<evidence type="ECO:0000259" key="1">
    <source>
        <dbReference type="PROSITE" id="PS51737"/>
    </source>
</evidence>
<dbReference type="Proteomes" id="UP000289220">
    <property type="component" value="Unassembled WGS sequence"/>
</dbReference>
<dbReference type="Pfam" id="PF00239">
    <property type="entry name" value="Resolvase"/>
    <property type="match status" value="1"/>
</dbReference>
<dbReference type="Pfam" id="PF07508">
    <property type="entry name" value="Recombinase"/>
    <property type="match status" value="1"/>
</dbReference>
<dbReference type="SMART" id="SM00857">
    <property type="entry name" value="Resolvase"/>
    <property type="match status" value="1"/>
</dbReference>
<accession>A0A7Z8Y5H9</accession>
<dbReference type="EMBL" id="UXHF01000062">
    <property type="protein sequence ID" value="VDC51234.1"/>
    <property type="molecule type" value="Genomic_DNA"/>
</dbReference>
<dbReference type="GO" id="GO:0003677">
    <property type="term" value="F:DNA binding"/>
    <property type="evidence" value="ECO:0007669"/>
    <property type="project" value="InterPro"/>
</dbReference>
<dbReference type="PANTHER" id="PTHR30461:SF23">
    <property type="entry name" value="DNA RECOMBINASE-RELATED"/>
    <property type="match status" value="1"/>
</dbReference>
<dbReference type="FunFam" id="3.40.50.1390:FF:000008">
    <property type="entry name" value="DNA recombinase"/>
    <property type="match status" value="1"/>
</dbReference>
<dbReference type="RefSeq" id="WP_154726560.1">
    <property type="nucleotide sequence ID" value="NZ_UXHF01000062.1"/>
</dbReference>
<dbReference type="InterPro" id="IPR006119">
    <property type="entry name" value="Resolv_N"/>
</dbReference>
<dbReference type="GO" id="GO:0000150">
    <property type="term" value="F:DNA strand exchange activity"/>
    <property type="evidence" value="ECO:0007669"/>
    <property type="project" value="InterPro"/>
</dbReference>
<dbReference type="InterPro" id="IPR050639">
    <property type="entry name" value="SSR_resolvase"/>
</dbReference>
<dbReference type="InterPro" id="IPR038109">
    <property type="entry name" value="DNA_bind_recomb_sf"/>
</dbReference>
<dbReference type="Gene3D" id="3.40.50.1390">
    <property type="entry name" value="Resolvase, N-terminal catalytic domain"/>
    <property type="match status" value="1"/>
</dbReference>
<dbReference type="Gene3D" id="3.90.1750.20">
    <property type="entry name" value="Putative Large Serine Recombinase, Chain B, Domain 2"/>
    <property type="match status" value="1"/>
</dbReference>
<dbReference type="InterPro" id="IPR036162">
    <property type="entry name" value="Resolvase-like_N_sf"/>
</dbReference>
<name>A0A7Z8Y5H9_9CAUL</name>
<dbReference type="SUPFAM" id="SSF53041">
    <property type="entry name" value="Resolvase-like"/>
    <property type="match status" value="1"/>
</dbReference>
<evidence type="ECO:0000313" key="3">
    <source>
        <dbReference type="Proteomes" id="UP000289220"/>
    </source>
</evidence>
<evidence type="ECO:0000313" key="2">
    <source>
        <dbReference type="EMBL" id="VDC51234.1"/>
    </source>
</evidence>
<proteinExistence type="predicted"/>
<keyword evidence="3" id="KW-1185">Reference proteome</keyword>
<dbReference type="InterPro" id="IPR011109">
    <property type="entry name" value="DNA_bind_recombinase_dom"/>
</dbReference>
<comment type="caution">
    <text evidence="2">The sequence shown here is derived from an EMBL/GenBank/DDBJ whole genome shotgun (WGS) entry which is preliminary data.</text>
</comment>
<sequence length="522" mass="59121">MNLSETVTAEASPRPPVRAAQYVRMSTEHQKYSTENQAEIIAQYAARRGFEIVKTYEDSGKSGLRLDGRLSLQQLIADVRGGQTDFKAILVYDVSRWGRFQDADESAYYEFICREAGIAVQYCAEQFENDGSLSATIIKSMKRAMAGEYSRELSVKVFTGQCRLIRLGFRQGGAAGFGLRRYLVDEHRQPKAVLNHGEQKSLQTDRVVLRPGPPEEIEVVRRLYRMFVVQRRTETEIAAALNDEGILTDLGRPWTRGTVHQVLTNEKYIGNNVYNRASFKLKAKRVVNTPDMWVRGDGAFEAIVERDFFEAAQRIIQERSRRFTDEELLGRLSALLVEKGWLSGLVIDEVEDMPSSSTFRHRFGSLVRAYQLVGYAPSRDYRYIETNRTLRTLHPDVVAQVIADIGAAGGTVRRDPVTDLLHINDEFTASLVISRCHISPAGGLRWKVRFDSGLRPSITIVARMQEDNAAIHDYYLLPWLDVGTTPNLRLAPENGILLDAYRFDTLEAFFDLTRRVPLKVAA</sequence>
<feature type="domain" description="Recombinase" evidence="1">
    <location>
        <begin position="199"/>
        <end position="322"/>
    </location>
</feature>
<dbReference type="AlphaFoldDB" id="A0A7Z8Y5H9"/>
<dbReference type="CDD" id="cd00338">
    <property type="entry name" value="Ser_Recombinase"/>
    <property type="match status" value="1"/>
</dbReference>
<reference evidence="2 3" key="1">
    <citation type="submission" date="2018-11" db="EMBL/GenBank/DDBJ databases">
        <authorList>
            <person name="Peiro R."/>
            <person name="Begona"/>
            <person name="Cbmso G."/>
            <person name="Lopez M."/>
            <person name="Gonzalez S."/>
            <person name="Sacristan E."/>
            <person name="Castillo E."/>
        </authorList>
    </citation>
    <scope>NUCLEOTIDE SEQUENCE [LARGE SCALE GENOMIC DNA]</scope>
    <source>
        <strain evidence="2">Brev_genome</strain>
    </source>
</reference>